<dbReference type="NCBIfam" id="TIGR00256">
    <property type="entry name" value="D-aminoacyl-tRNA deacylase"/>
    <property type="match status" value="1"/>
</dbReference>
<dbReference type="PANTHER" id="PTHR10472:SF5">
    <property type="entry name" value="D-AMINOACYL-TRNA DEACYLASE 1"/>
    <property type="match status" value="1"/>
</dbReference>
<dbReference type="STRING" id="1236973.JCM9157_2178"/>
<proteinExistence type="inferred from homology"/>
<dbReference type="SUPFAM" id="SSF69500">
    <property type="entry name" value="DTD-like"/>
    <property type="match status" value="1"/>
</dbReference>
<reference evidence="2 3" key="1">
    <citation type="journal article" date="2014" name="Genome Announc.">
        <title>Draft Genome Sequences of Three Alkaliphilic Bacillus Strains, Bacillus wakoensis JCM 9140T, Bacillus akibai JCM 9157T, and Bacillus hemicellulosilyticus JCM 9152T.</title>
        <authorList>
            <person name="Yuki M."/>
            <person name="Oshima K."/>
            <person name="Suda W."/>
            <person name="Oshida Y."/>
            <person name="Kitamura K."/>
            <person name="Iida T."/>
            <person name="Hattori M."/>
            <person name="Ohkuma M."/>
        </authorList>
    </citation>
    <scope>NUCLEOTIDE SEQUENCE [LARGE SCALE GENOMIC DNA]</scope>
    <source>
        <strain evidence="2 3">JCM 9157</strain>
    </source>
</reference>
<evidence type="ECO:0000256" key="1">
    <source>
        <dbReference type="ARBA" id="ARBA00009673"/>
    </source>
</evidence>
<dbReference type="Pfam" id="PF02580">
    <property type="entry name" value="Tyr_Deacylase"/>
    <property type="match status" value="1"/>
</dbReference>
<accession>W4QSJ0</accession>
<comment type="similarity">
    <text evidence="1">Belongs to the DTD family.</text>
</comment>
<protein>
    <submittedName>
        <fullName evidence="2">D-tyrosyl-tRNA deacylase</fullName>
    </submittedName>
</protein>
<gene>
    <name evidence="2" type="ORF">JCM9157_2178</name>
</gene>
<dbReference type="PANTHER" id="PTHR10472">
    <property type="entry name" value="D-TYROSYL-TRNA TYR DEACYLASE"/>
    <property type="match status" value="1"/>
</dbReference>
<sequence>MKVVLQRTRKSSVEVNQKVVGQIEFGLTLLVGISHEDTVKDVEYVADKIVNLRIFEDDAGKMNHSLLDVNGQILSISQFTLYGDCSKGRRPNFMAAANLM</sequence>
<dbReference type="GO" id="GO:0051500">
    <property type="term" value="F:D-tyrosyl-tRNA(Tyr) deacylase activity"/>
    <property type="evidence" value="ECO:0007669"/>
    <property type="project" value="TreeGrafter"/>
</dbReference>
<dbReference type="AlphaFoldDB" id="W4QSJ0"/>
<dbReference type="eggNOG" id="COG1490">
    <property type="taxonomic scope" value="Bacteria"/>
</dbReference>
<comment type="caution">
    <text evidence="2">The sequence shown here is derived from an EMBL/GenBank/DDBJ whole genome shotgun (WGS) entry which is preliminary data.</text>
</comment>
<keyword evidence="3" id="KW-1185">Reference proteome</keyword>
<evidence type="ECO:0000313" key="3">
    <source>
        <dbReference type="Proteomes" id="UP000018896"/>
    </source>
</evidence>
<name>W4QSJ0_HALA3</name>
<organism evidence="2 3">
    <name type="scientific">Halalkalibacter akibai (strain ATCC 43226 / DSM 21942 / CIP 109018 / JCM 9157 / 1139)</name>
    <name type="common">Bacillus akibai</name>
    <dbReference type="NCBI Taxonomy" id="1236973"/>
    <lineage>
        <taxon>Bacteria</taxon>
        <taxon>Bacillati</taxon>
        <taxon>Bacillota</taxon>
        <taxon>Bacilli</taxon>
        <taxon>Bacillales</taxon>
        <taxon>Bacillaceae</taxon>
        <taxon>Halalkalibacter</taxon>
    </lineage>
</organism>
<dbReference type="Gene3D" id="3.50.80.10">
    <property type="entry name" value="D-tyrosyl-tRNA(Tyr) deacylase"/>
    <property type="match status" value="1"/>
</dbReference>
<evidence type="ECO:0000313" key="2">
    <source>
        <dbReference type="EMBL" id="GAE35085.1"/>
    </source>
</evidence>
<dbReference type="Proteomes" id="UP000018896">
    <property type="component" value="Unassembled WGS sequence"/>
</dbReference>
<dbReference type="InterPro" id="IPR023509">
    <property type="entry name" value="DTD-like_sf"/>
</dbReference>
<dbReference type="InterPro" id="IPR003732">
    <property type="entry name" value="Daa-tRNA_deacyls_DTD"/>
</dbReference>
<dbReference type="GO" id="GO:0005737">
    <property type="term" value="C:cytoplasm"/>
    <property type="evidence" value="ECO:0007669"/>
    <property type="project" value="InterPro"/>
</dbReference>
<dbReference type="EMBL" id="BAUV01000014">
    <property type="protein sequence ID" value="GAE35085.1"/>
    <property type="molecule type" value="Genomic_DNA"/>
</dbReference>